<comment type="similarity">
    <text evidence="3">Belongs to the peptidase M50B family.</text>
</comment>
<evidence type="ECO:0000256" key="8">
    <source>
        <dbReference type="ARBA" id="ARBA00022801"/>
    </source>
</evidence>
<keyword evidence="10 13" id="KW-1133">Transmembrane helix</keyword>
<feature type="domain" description="Peptidase M50" evidence="14">
    <location>
        <begin position="119"/>
        <end position="157"/>
    </location>
</feature>
<accession>A0A1H5UL29</accession>
<reference evidence="16" key="1">
    <citation type="submission" date="2016-10" db="EMBL/GenBank/DDBJ databases">
        <authorList>
            <person name="Varghese N."/>
            <person name="Submissions S."/>
        </authorList>
    </citation>
    <scope>NUCLEOTIDE SEQUENCE [LARGE SCALE GENOMIC DNA]</scope>
    <source>
        <strain evidence="16">DSM 5463</strain>
    </source>
</reference>
<evidence type="ECO:0000256" key="4">
    <source>
        <dbReference type="ARBA" id="ARBA00022475"/>
    </source>
</evidence>
<dbReference type="GO" id="GO:0046872">
    <property type="term" value="F:metal ion binding"/>
    <property type="evidence" value="ECO:0007669"/>
    <property type="project" value="UniProtKB-KW"/>
</dbReference>
<keyword evidence="7" id="KW-0479">Metal-binding</keyword>
<sequence>MFNYTAGTFILTGIAIIVSLTIHEFAHALISVAYGDKTPLYYGRLTINPFAHIDFLGLISLFLLKFGWAKPVPINPNNYKNPRLGLIFTSLAGPLANILLAFFVALFYFKFQPNSYATVYFMRELILINSGLAVFNLLPFPPLDGAKIFAEIFKGKISDIVYYLEDKGIFILFLLLMFPPVKIFVSNMIQFVINGIITIALQMVSR</sequence>
<feature type="transmembrane region" description="Helical" evidence="13">
    <location>
        <begin position="45"/>
        <end position="64"/>
    </location>
</feature>
<keyword evidence="16" id="KW-1185">Reference proteome</keyword>
<dbReference type="GO" id="GO:0005886">
    <property type="term" value="C:plasma membrane"/>
    <property type="evidence" value="ECO:0007669"/>
    <property type="project" value="UniProtKB-SubCell"/>
</dbReference>
<organism evidence="15 16">
    <name type="scientific">Caloramator fervidus</name>
    <dbReference type="NCBI Taxonomy" id="29344"/>
    <lineage>
        <taxon>Bacteria</taxon>
        <taxon>Bacillati</taxon>
        <taxon>Bacillota</taxon>
        <taxon>Clostridia</taxon>
        <taxon>Eubacteriales</taxon>
        <taxon>Clostridiaceae</taxon>
        <taxon>Caloramator</taxon>
    </lineage>
</organism>
<keyword evidence="6 13" id="KW-0812">Transmembrane</keyword>
<keyword evidence="4" id="KW-1003">Cell membrane</keyword>
<comment type="subcellular location">
    <subcellularLocation>
        <location evidence="2">Cell membrane</location>
        <topology evidence="2">Multi-pass membrane protein</topology>
    </subcellularLocation>
</comment>
<dbReference type="PANTHER" id="PTHR35864:SF1">
    <property type="entry name" value="ZINC METALLOPROTEASE YWHC-RELATED"/>
    <property type="match status" value="1"/>
</dbReference>
<dbReference type="PANTHER" id="PTHR35864">
    <property type="entry name" value="ZINC METALLOPROTEASE MJ0611-RELATED"/>
    <property type="match status" value="1"/>
</dbReference>
<feature type="transmembrane region" description="Helical" evidence="13">
    <location>
        <begin position="120"/>
        <end position="139"/>
    </location>
</feature>
<dbReference type="GO" id="GO:0006508">
    <property type="term" value="P:proteolysis"/>
    <property type="evidence" value="ECO:0007669"/>
    <property type="project" value="UniProtKB-KW"/>
</dbReference>
<dbReference type="RefSeq" id="WP_103895913.1">
    <property type="nucleotide sequence ID" value="NZ_FNUK01000009.1"/>
</dbReference>
<keyword evidence="12 13" id="KW-0472">Membrane</keyword>
<dbReference type="InterPro" id="IPR008915">
    <property type="entry name" value="Peptidase_M50"/>
</dbReference>
<dbReference type="Pfam" id="PF02163">
    <property type="entry name" value="Peptidase_M50"/>
    <property type="match status" value="1"/>
</dbReference>
<dbReference type="OrthoDB" id="9800627at2"/>
<evidence type="ECO:0000256" key="10">
    <source>
        <dbReference type="ARBA" id="ARBA00022989"/>
    </source>
</evidence>
<dbReference type="EMBL" id="FNUK01000009">
    <property type="protein sequence ID" value="SEF75138.1"/>
    <property type="molecule type" value="Genomic_DNA"/>
</dbReference>
<dbReference type="AlphaFoldDB" id="A0A1H5UL29"/>
<evidence type="ECO:0000313" key="16">
    <source>
        <dbReference type="Proteomes" id="UP000242850"/>
    </source>
</evidence>
<keyword evidence="11" id="KW-0482">Metalloprotease</keyword>
<keyword evidence="5 15" id="KW-0645">Protease</keyword>
<keyword evidence="9" id="KW-0862">Zinc</keyword>
<comment type="cofactor">
    <cofactor evidence="1">
        <name>Zn(2+)</name>
        <dbReference type="ChEBI" id="CHEBI:29105"/>
    </cofactor>
</comment>
<name>A0A1H5UL29_9CLOT</name>
<dbReference type="Proteomes" id="UP000242850">
    <property type="component" value="Unassembled WGS sequence"/>
</dbReference>
<evidence type="ECO:0000256" key="1">
    <source>
        <dbReference type="ARBA" id="ARBA00001947"/>
    </source>
</evidence>
<dbReference type="InterPro" id="IPR044537">
    <property type="entry name" value="Rip2-like"/>
</dbReference>
<evidence type="ECO:0000259" key="14">
    <source>
        <dbReference type="Pfam" id="PF02163"/>
    </source>
</evidence>
<evidence type="ECO:0000256" key="7">
    <source>
        <dbReference type="ARBA" id="ARBA00022723"/>
    </source>
</evidence>
<keyword evidence="8" id="KW-0378">Hydrolase</keyword>
<evidence type="ECO:0000256" key="12">
    <source>
        <dbReference type="ARBA" id="ARBA00023136"/>
    </source>
</evidence>
<evidence type="ECO:0000256" key="9">
    <source>
        <dbReference type="ARBA" id="ARBA00022833"/>
    </source>
</evidence>
<dbReference type="InterPro" id="IPR052348">
    <property type="entry name" value="Metallopeptidase_M50B"/>
</dbReference>
<evidence type="ECO:0000256" key="13">
    <source>
        <dbReference type="SAM" id="Phobius"/>
    </source>
</evidence>
<proteinExistence type="inferred from homology"/>
<evidence type="ECO:0000256" key="11">
    <source>
        <dbReference type="ARBA" id="ARBA00023049"/>
    </source>
</evidence>
<evidence type="ECO:0000256" key="5">
    <source>
        <dbReference type="ARBA" id="ARBA00022670"/>
    </source>
</evidence>
<feature type="transmembrane region" description="Helical" evidence="13">
    <location>
        <begin position="84"/>
        <end position="108"/>
    </location>
</feature>
<gene>
    <name evidence="15" type="ORF">SAMN05660865_00932</name>
</gene>
<evidence type="ECO:0000256" key="6">
    <source>
        <dbReference type="ARBA" id="ARBA00022692"/>
    </source>
</evidence>
<dbReference type="CDD" id="cd06158">
    <property type="entry name" value="S2P-M50_like_1"/>
    <property type="match status" value="1"/>
</dbReference>
<evidence type="ECO:0000256" key="2">
    <source>
        <dbReference type="ARBA" id="ARBA00004651"/>
    </source>
</evidence>
<protein>
    <submittedName>
        <fullName evidence="15">Zn-dependent protease (Includes SpoIVFB)</fullName>
    </submittedName>
</protein>
<evidence type="ECO:0000256" key="3">
    <source>
        <dbReference type="ARBA" id="ARBA00007931"/>
    </source>
</evidence>
<dbReference type="GO" id="GO:0008237">
    <property type="term" value="F:metallopeptidase activity"/>
    <property type="evidence" value="ECO:0007669"/>
    <property type="project" value="UniProtKB-KW"/>
</dbReference>
<evidence type="ECO:0000313" key="15">
    <source>
        <dbReference type="EMBL" id="SEF75138.1"/>
    </source>
</evidence>